<evidence type="ECO:0008006" key="4">
    <source>
        <dbReference type="Google" id="ProtNLM"/>
    </source>
</evidence>
<evidence type="ECO:0000313" key="3">
    <source>
        <dbReference type="Proteomes" id="UP000826656"/>
    </source>
</evidence>
<accession>A0ABQ7WLE0</accession>
<reference evidence="2 3" key="1">
    <citation type="journal article" date="2021" name="bioRxiv">
        <title>Chromosome-scale and haplotype-resolved genome assembly of a tetraploid potato cultivar.</title>
        <authorList>
            <person name="Sun H."/>
            <person name="Jiao W.-B."/>
            <person name="Krause K."/>
            <person name="Campoy J.A."/>
            <person name="Goel M."/>
            <person name="Folz-Donahue K."/>
            <person name="Kukat C."/>
            <person name="Huettel B."/>
            <person name="Schneeberger K."/>
        </authorList>
    </citation>
    <scope>NUCLEOTIDE SEQUENCE [LARGE SCALE GENOMIC DNA]</scope>
    <source>
        <strain evidence="2">SolTubOtavaFocal</strain>
        <tissue evidence="2">Leaves</tissue>
    </source>
</reference>
<gene>
    <name evidence="2" type="ORF">KY290_000481</name>
</gene>
<evidence type="ECO:0000313" key="2">
    <source>
        <dbReference type="EMBL" id="KAH0780883.1"/>
    </source>
</evidence>
<feature type="region of interest" description="Disordered" evidence="1">
    <location>
        <begin position="35"/>
        <end position="54"/>
    </location>
</feature>
<protein>
    <recommendedName>
        <fullName evidence="4">Bifunctional endo-1,4-beta-xylanase xylA</fullName>
    </recommendedName>
</protein>
<dbReference type="Proteomes" id="UP000826656">
    <property type="component" value="Unassembled WGS sequence"/>
</dbReference>
<name>A0ABQ7WLE0_SOLTU</name>
<sequence>MIGEYSPQLGEHLTAISNSLDGQIAEEQITANVAGGQVSTDKRANKNFSVSGEKELTRRGINQPRMQRNVRADHNQNDYSNASWFSFGIDPMILEQNPIPSHQENSQVQVQQKQILRNEGNQQCNQNNTSNKMVDNQQITAKEHSSMISKTIIHVNPNAMDKGKAQMHENANEQYTSIHREQTQVQTNVQNPRNNNQHTQGINQVWQAKDKQQPLQQAQHKKNADQNQPGSRFPNVSSNFEQQNPNQRGRADINLSLVKEKQEQP</sequence>
<feature type="compositionally biased region" description="Polar residues" evidence="1">
    <location>
        <begin position="225"/>
        <end position="247"/>
    </location>
</feature>
<organism evidence="2 3">
    <name type="scientific">Solanum tuberosum</name>
    <name type="common">Potato</name>
    <dbReference type="NCBI Taxonomy" id="4113"/>
    <lineage>
        <taxon>Eukaryota</taxon>
        <taxon>Viridiplantae</taxon>
        <taxon>Streptophyta</taxon>
        <taxon>Embryophyta</taxon>
        <taxon>Tracheophyta</taxon>
        <taxon>Spermatophyta</taxon>
        <taxon>Magnoliopsida</taxon>
        <taxon>eudicotyledons</taxon>
        <taxon>Gunneridae</taxon>
        <taxon>Pentapetalae</taxon>
        <taxon>asterids</taxon>
        <taxon>lamiids</taxon>
        <taxon>Solanales</taxon>
        <taxon>Solanaceae</taxon>
        <taxon>Solanoideae</taxon>
        <taxon>Solaneae</taxon>
        <taxon>Solanum</taxon>
    </lineage>
</organism>
<comment type="caution">
    <text evidence="2">The sequence shown here is derived from an EMBL/GenBank/DDBJ whole genome shotgun (WGS) entry which is preliminary data.</text>
</comment>
<keyword evidence="3" id="KW-1185">Reference proteome</keyword>
<feature type="region of interest" description="Disordered" evidence="1">
    <location>
        <begin position="207"/>
        <end position="265"/>
    </location>
</feature>
<dbReference type="EMBL" id="JAIVGD010000001">
    <property type="protein sequence ID" value="KAH0780883.1"/>
    <property type="molecule type" value="Genomic_DNA"/>
</dbReference>
<evidence type="ECO:0000256" key="1">
    <source>
        <dbReference type="SAM" id="MobiDB-lite"/>
    </source>
</evidence>
<proteinExistence type="predicted"/>